<dbReference type="InterPro" id="IPR049371">
    <property type="entry name" value="GspD-like_N0"/>
</dbReference>
<evidence type="ECO:0000256" key="5">
    <source>
        <dbReference type="ARBA" id="ARBA00022692"/>
    </source>
</evidence>
<feature type="domain" description="NolW-like" evidence="13">
    <location>
        <begin position="193"/>
        <end position="263"/>
    </location>
</feature>
<comment type="similarity">
    <text evidence="2">Belongs to the bacterial secretin family. GSP D subfamily.</text>
</comment>
<dbReference type="InterPro" id="IPR004846">
    <property type="entry name" value="T2SS/T3SS_dom"/>
</dbReference>
<dbReference type="Pfam" id="PF00263">
    <property type="entry name" value="Secretin"/>
    <property type="match status" value="1"/>
</dbReference>
<evidence type="ECO:0000256" key="3">
    <source>
        <dbReference type="ARBA" id="ARBA00022448"/>
    </source>
</evidence>
<dbReference type="GO" id="GO:0009279">
    <property type="term" value="C:cell outer membrane"/>
    <property type="evidence" value="ECO:0007669"/>
    <property type="project" value="UniProtKB-SubCell"/>
</dbReference>
<dbReference type="InterPro" id="IPR050810">
    <property type="entry name" value="Bact_Secretion_Sys_Channel"/>
</dbReference>
<evidence type="ECO:0000313" key="16">
    <source>
        <dbReference type="Proteomes" id="UP000192907"/>
    </source>
</evidence>
<evidence type="ECO:0000256" key="4">
    <source>
        <dbReference type="ARBA" id="ARBA00022452"/>
    </source>
</evidence>
<feature type="chain" id="PRO_5012464246" evidence="11">
    <location>
        <begin position="19"/>
        <end position="667"/>
    </location>
</feature>
<dbReference type="InterPro" id="IPR005644">
    <property type="entry name" value="NolW-like"/>
</dbReference>
<dbReference type="NCBIfam" id="TIGR02517">
    <property type="entry name" value="type_II_gspD"/>
    <property type="match status" value="1"/>
</dbReference>
<evidence type="ECO:0000259" key="13">
    <source>
        <dbReference type="Pfam" id="PF03958"/>
    </source>
</evidence>
<dbReference type="EMBL" id="FWZT01000018">
    <property type="protein sequence ID" value="SMF56994.1"/>
    <property type="molecule type" value="Genomic_DNA"/>
</dbReference>
<feature type="signal peptide" evidence="11">
    <location>
        <begin position="1"/>
        <end position="18"/>
    </location>
</feature>
<dbReference type="InterPro" id="IPR001775">
    <property type="entry name" value="GspD/PilQ"/>
</dbReference>
<feature type="domain" description="Type II/III secretion system secretin-like" evidence="12">
    <location>
        <begin position="466"/>
        <end position="627"/>
    </location>
</feature>
<dbReference type="GO" id="GO:0015628">
    <property type="term" value="P:protein secretion by the type II secretion system"/>
    <property type="evidence" value="ECO:0007669"/>
    <property type="project" value="InterPro"/>
</dbReference>
<evidence type="ECO:0000256" key="9">
    <source>
        <dbReference type="ARBA" id="ARBA00023237"/>
    </source>
</evidence>
<evidence type="ECO:0000256" key="7">
    <source>
        <dbReference type="ARBA" id="ARBA00022927"/>
    </source>
</evidence>
<keyword evidence="16" id="KW-1185">Reference proteome</keyword>
<evidence type="ECO:0000256" key="6">
    <source>
        <dbReference type="ARBA" id="ARBA00022729"/>
    </source>
</evidence>
<dbReference type="OrthoDB" id="9775455at2"/>
<keyword evidence="8" id="KW-0472">Membrane</keyword>
<dbReference type="PANTHER" id="PTHR30332">
    <property type="entry name" value="PROBABLE GENERAL SECRETION PATHWAY PROTEIN D"/>
    <property type="match status" value="1"/>
</dbReference>
<evidence type="ECO:0000256" key="2">
    <source>
        <dbReference type="ARBA" id="ARBA00006980"/>
    </source>
</evidence>
<accession>A0A1Y6CEG9</accession>
<dbReference type="RefSeq" id="WP_132322320.1">
    <property type="nucleotide sequence ID" value="NZ_FWZT01000018.1"/>
</dbReference>
<feature type="domain" description="GspD-like N0" evidence="14">
    <location>
        <begin position="37"/>
        <end position="101"/>
    </location>
</feature>
<keyword evidence="4" id="KW-1134">Transmembrane beta strand</keyword>
<dbReference type="GO" id="GO:0015627">
    <property type="term" value="C:type II protein secretion system complex"/>
    <property type="evidence" value="ECO:0007669"/>
    <property type="project" value="InterPro"/>
</dbReference>
<organism evidence="15 16">
    <name type="scientific">Pseudobacteriovorax antillogorgiicola</name>
    <dbReference type="NCBI Taxonomy" id="1513793"/>
    <lineage>
        <taxon>Bacteria</taxon>
        <taxon>Pseudomonadati</taxon>
        <taxon>Bdellovibrionota</taxon>
        <taxon>Oligoflexia</taxon>
        <taxon>Oligoflexales</taxon>
        <taxon>Pseudobacteriovoracaceae</taxon>
        <taxon>Pseudobacteriovorax</taxon>
    </lineage>
</organism>
<sequence length="667" mass="73728">MRYLKLLLITLSIFSSLAVSQSRSSKDLVSIDFPEPTDIKDVIRTVALWTNKNVIMGRGVRGKIQMISPRRVTKVEAYQAFLSALEVLNLTTVETGKVIKIIPSRKAYKENLQIYQGTSWAPRTDNMITQIVPLKYISARQIRRSLSRIISSRSVVAHEATNTLIISDTGHKVRKILQIIELIDVSRKQPTVALVAIRHADAKTVAKQVNDILQARSSGKRRRSRSRPSHKVMADERTNSVIVFGPTQTLNDIKALIRKFDIRLDSPDGGAQIHVRYLDYVDAKKLATTLSSLVQGNDRSRLSRLRRRRIRSRDKKAKTENESSVATLSSDVKITADESANALVIKGTRLEYRLLNRLIRQIDQKRAQVYLEMDILDIKVGNNLQFGTSIITGEGEDNLVSYGWQGGKIAPIVAAGQGENTSLDTSAKQSIAQALGKDFTLGILSSSEIDIPGIGSVTPGALISMLKADGTTRILSSPHILTVENEEAKIVVGNKLFFKSAQDSGVPGGGAVEKVEEEDADLSLEVTPNVSHDGRYVTMKIDIEANEGAIDPSTSLPNIIKRQTSVGVTVKNGQTAVISGLRKQREEQSYQKIPLLGDIPVLGWLFRNTNVSKDETSLMITLKPHVIFGANDLQAVYDKKLEERADLLKGLFGDDPWLDHHAARETH</sequence>
<dbReference type="InterPro" id="IPR013356">
    <property type="entry name" value="T2SS_GspD"/>
</dbReference>
<keyword evidence="3 10" id="KW-0813">Transport</keyword>
<dbReference type="Pfam" id="PF03958">
    <property type="entry name" value="Secretin_N"/>
    <property type="match status" value="3"/>
</dbReference>
<gene>
    <name evidence="15" type="ORF">SAMN06296036_11882</name>
</gene>
<proteinExistence type="inferred from homology"/>
<protein>
    <submittedName>
        <fullName evidence="15">Type II secretion system protein D</fullName>
    </submittedName>
</protein>
<evidence type="ECO:0000259" key="12">
    <source>
        <dbReference type="Pfam" id="PF00263"/>
    </source>
</evidence>
<keyword evidence="9" id="KW-0998">Cell outer membrane</keyword>
<evidence type="ECO:0000259" key="14">
    <source>
        <dbReference type="Pfam" id="PF21305"/>
    </source>
</evidence>
<keyword evidence="5" id="KW-0812">Transmembrane</keyword>
<evidence type="ECO:0000313" key="15">
    <source>
        <dbReference type="EMBL" id="SMF56994.1"/>
    </source>
</evidence>
<dbReference type="PANTHER" id="PTHR30332:SF24">
    <property type="entry name" value="SECRETIN GSPD-RELATED"/>
    <property type="match status" value="1"/>
</dbReference>
<dbReference type="Pfam" id="PF21305">
    <property type="entry name" value="type_II_gspD_N0"/>
    <property type="match status" value="1"/>
</dbReference>
<comment type="subcellular location">
    <subcellularLocation>
        <location evidence="1 10">Cell outer membrane</location>
    </subcellularLocation>
</comment>
<evidence type="ECO:0000256" key="8">
    <source>
        <dbReference type="ARBA" id="ARBA00023136"/>
    </source>
</evidence>
<reference evidence="16" key="1">
    <citation type="submission" date="2017-04" db="EMBL/GenBank/DDBJ databases">
        <authorList>
            <person name="Varghese N."/>
            <person name="Submissions S."/>
        </authorList>
    </citation>
    <scope>NUCLEOTIDE SEQUENCE [LARGE SCALE GENOMIC DNA]</scope>
    <source>
        <strain evidence="16">RKEM611</strain>
    </source>
</reference>
<feature type="domain" description="NolW-like" evidence="13">
    <location>
        <begin position="129"/>
        <end position="189"/>
    </location>
</feature>
<keyword evidence="6 11" id="KW-0732">Signal</keyword>
<dbReference type="Gene3D" id="3.30.1370.120">
    <property type="match status" value="3"/>
</dbReference>
<dbReference type="Proteomes" id="UP000192907">
    <property type="component" value="Unassembled WGS sequence"/>
</dbReference>
<dbReference type="STRING" id="1513793.SAMN06296036_11882"/>
<keyword evidence="7" id="KW-0653">Protein transport</keyword>
<evidence type="ECO:0000256" key="1">
    <source>
        <dbReference type="ARBA" id="ARBA00004442"/>
    </source>
</evidence>
<dbReference type="InterPro" id="IPR038591">
    <property type="entry name" value="NolW-like_sf"/>
</dbReference>
<feature type="domain" description="NolW-like" evidence="13">
    <location>
        <begin position="275"/>
        <end position="368"/>
    </location>
</feature>
<evidence type="ECO:0000256" key="11">
    <source>
        <dbReference type="SAM" id="SignalP"/>
    </source>
</evidence>
<dbReference type="AlphaFoldDB" id="A0A1Y6CEG9"/>
<name>A0A1Y6CEG9_9BACT</name>
<dbReference type="PRINTS" id="PR00811">
    <property type="entry name" value="BCTERIALGSPD"/>
</dbReference>
<evidence type="ECO:0000256" key="10">
    <source>
        <dbReference type="RuleBase" id="RU004004"/>
    </source>
</evidence>